<keyword evidence="2" id="KW-0175">Coiled coil</keyword>
<dbReference type="STRING" id="595528.A0A0D2WMJ4"/>
<feature type="region of interest" description="Disordered" evidence="3">
    <location>
        <begin position="168"/>
        <end position="254"/>
    </location>
</feature>
<evidence type="ECO:0000313" key="5">
    <source>
        <dbReference type="Proteomes" id="UP000008743"/>
    </source>
</evidence>
<feature type="compositionally biased region" description="Low complexity" evidence="3">
    <location>
        <begin position="238"/>
        <end position="254"/>
    </location>
</feature>
<dbReference type="GO" id="GO:0005739">
    <property type="term" value="C:mitochondrion"/>
    <property type="evidence" value="ECO:0007669"/>
    <property type="project" value="TreeGrafter"/>
</dbReference>
<feature type="compositionally biased region" description="Low complexity" evidence="3">
    <location>
        <begin position="184"/>
        <end position="227"/>
    </location>
</feature>
<gene>
    <name evidence="4" type="ORF">CAOG_002540</name>
</gene>
<evidence type="ECO:0000256" key="2">
    <source>
        <dbReference type="ARBA" id="ARBA00023054"/>
    </source>
</evidence>
<dbReference type="AlphaFoldDB" id="A0A0D2WMJ4"/>
<dbReference type="GO" id="GO:0019216">
    <property type="term" value="P:regulation of lipid metabolic process"/>
    <property type="evidence" value="ECO:0007669"/>
    <property type="project" value="TreeGrafter"/>
</dbReference>
<dbReference type="OrthoDB" id="2129069at2759"/>
<proteinExistence type="inferred from homology"/>
<sequence length="279" mass="29440">MPVVAFPLIKLGYLALRQMAKPIANVVKTSVVARPLPRKVMVKFGQGFNQVYTRMQLLSMGHRATAVKPLTEEQALQYGSDILGEFILFGIAASLLFHEFTGSAEKEAAKQAKLASTLAGLRTDVTTLQNQLAENNATIARLSLLLEDERIEQERRSLMTTHVVSKALGSTTHSAPPRQEHKPSLASSAAAAGPSTSVSVPSTATAKQLPSSNASPAAPAAPGASPVSRHEIQPTPTPSSHVSQQSSSSPGYISSALQLPSRAWRWATSSSSSSSSSSS</sequence>
<keyword evidence="5" id="KW-1185">Reference proteome</keyword>
<dbReference type="eggNOG" id="KOG3335">
    <property type="taxonomic scope" value="Eukaryota"/>
</dbReference>
<dbReference type="InParanoid" id="A0A0D2WMJ4"/>
<dbReference type="EMBL" id="KE346362">
    <property type="protein sequence ID" value="KJE91403.1"/>
    <property type="molecule type" value="Genomic_DNA"/>
</dbReference>
<dbReference type="PhylomeDB" id="A0A0D2WMJ4"/>
<evidence type="ECO:0000256" key="1">
    <source>
        <dbReference type="ARBA" id="ARBA00007584"/>
    </source>
</evidence>
<reference evidence="4" key="1">
    <citation type="submission" date="2011-02" db="EMBL/GenBank/DDBJ databases">
        <title>The Genome Sequence of Capsaspora owczarzaki ATCC 30864.</title>
        <authorList>
            <consortium name="The Broad Institute Genome Sequencing Platform"/>
            <person name="Russ C."/>
            <person name="Cuomo C."/>
            <person name="Burger G."/>
            <person name="Gray M.W."/>
            <person name="Holland P.W.H."/>
            <person name="King N."/>
            <person name="Lang F.B.F."/>
            <person name="Roger A.J."/>
            <person name="Ruiz-Trillo I."/>
            <person name="Young S.K."/>
            <person name="Zeng Q."/>
            <person name="Gargeya S."/>
            <person name="Alvarado L."/>
            <person name="Berlin A."/>
            <person name="Chapman S.B."/>
            <person name="Chen Z."/>
            <person name="Freedman E."/>
            <person name="Gellesch M."/>
            <person name="Goldberg J."/>
            <person name="Griggs A."/>
            <person name="Gujja S."/>
            <person name="Heilman E."/>
            <person name="Heiman D."/>
            <person name="Howarth C."/>
            <person name="Mehta T."/>
            <person name="Neiman D."/>
            <person name="Pearson M."/>
            <person name="Roberts A."/>
            <person name="Saif S."/>
            <person name="Shea T."/>
            <person name="Shenoy N."/>
            <person name="Sisk P."/>
            <person name="Stolte C."/>
            <person name="Sykes S."/>
            <person name="White J."/>
            <person name="Yandava C."/>
            <person name="Haas B."/>
            <person name="Nusbaum C."/>
            <person name="Birren B."/>
        </authorList>
    </citation>
    <scope>NUCLEOTIDE SEQUENCE</scope>
    <source>
        <strain evidence="4">ATCC 30864</strain>
    </source>
</reference>
<dbReference type="Pfam" id="PF07047">
    <property type="entry name" value="OPA3"/>
    <property type="match status" value="1"/>
</dbReference>
<name>A0A0D2WMJ4_CAPO3</name>
<evidence type="ECO:0000313" key="4">
    <source>
        <dbReference type="EMBL" id="KJE91403.1"/>
    </source>
</evidence>
<dbReference type="Proteomes" id="UP000008743">
    <property type="component" value="Unassembled WGS sequence"/>
</dbReference>
<dbReference type="PANTHER" id="PTHR12499:SF0">
    <property type="entry name" value="OPTIC ATROPHY 3 PROTEIN"/>
    <property type="match status" value="1"/>
</dbReference>
<evidence type="ECO:0000256" key="3">
    <source>
        <dbReference type="SAM" id="MobiDB-lite"/>
    </source>
</evidence>
<dbReference type="PANTHER" id="PTHR12499">
    <property type="entry name" value="OPTIC ATROPHY 3 PROTEIN OPA3"/>
    <property type="match status" value="1"/>
</dbReference>
<accession>A0A0D2WMJ4</accession>
<organism evidence="4 5">
    <name type="scientific">Capsaspora owczarzaki (strain ATCC 30864)</name>
    <dbReference type="NCBI Taxonomy" id="595528"/>
    <lineage>
        <taxon>Eukaryota</taxon>
        <taxon>Filasterea</taxon>
        <taxon>Capsaspora</taxon>
    </lineage>
</organism>
<dbReference type="FunCoup" id="A0A0D2WMJ4">
    <property type="interactions" value="204"/>
</dbReference>
<comment type="similarity">
    <text evidence="1">Belongs to the OPA3 family.</text>
</comment>
<protein>
    <submittedName>
        <fullName evidence="4">Uncharacterized protein</fullName>
    </submittedName>
</protein>
<dbReference type="RefSeq" id="XP_004349290.1">
    <property type="nucleotide sequence ID" value="XM_004349240.2"/>
</dbReference>
<dbReference type="OMA" id="NACIAFA"/>
<dbReference type="InterPro" id="IPR010754">
    <property type="entry name" value="OPA3-like"/>
</dbReference>